<evidence type="ECO:0000256" key="2">
    <source>
        <dbReference type="ARBA" id="ARBA00004749"/>
    </source>
</evidence>
<dbReference type="AlphaFoldDB" id="A0A0U1NKR5"/>
<dbReference type="GO" id="GO:0071949">
    <property type="term" value="F:FAD binding"/>
    <property type="evidence" value="ECO:0007669"/>
    <property type="project" value="InterPro"/>
</dbReference>
<dbReference type="NCBIfam" id="TIGR01988">
    <property type="entry name" value="Ubi-OHases"/>
    <property type="match status" value="1"/>
</dbReference>
<dbReference type="InterPro" id="IPR002938">
    <property type="entry name" value="FAD-bd"/>
</dbReference>
<gene>
    <name evidence="9" type="primary">ubiH_2</name>
    <name evidence="9" type="ORF">NIG5292_01358</name>
</gene>
<comment type="cofactor">
    <cofactor evidence="1">
        <name>FAD</name>
        <dbReference type="ChEBI" id="CHEBI:57692"/>
    </cofactor>
</comment>
<dbReference type="InterPro" id="IPR018168">
    <property type="entry name" value="Ubi_Hdrlase_CS"/>
</dbReference>
<dbReference type="Gene3D" id="3.50.50.60">
    <property type="entry name" value="FAD/NAD(P)-binding domain"/>
    <property type="match status" value="2"/>
</dbReference>
<keyword evidence="6 9" id="KW-0560">Oxidoreductase</keyword>
<dbReference type="GO" id="GO:0006744">
    <property type="term" value="P:ubiquinone biosynthetic process"/>
    <property type="evidence" value="ECO:0007669"/>
    <property type="project" value="UniProtKB-UniPathway"/>
</dbReference>
<proteinExistence type="inferred from homology"/>
<evidence type="ECO:0000259" key="8">
    <source>
        <dbReference type="Pfam" id="PF01494"/>
    </source>
</evidence>
<feature type="domain" description="FAD-binding" evidence="8">
    <location>
        <begin position="5"/>
        <end position="323"/>
    </location>
</feature>
<dbReference type="InterPro" id="IPR036188">
    <property type="entry name" value="FAD/NAD-bd_sf"/>
</dbReference>
<name>A0A0U1NKR5_9RHOB</name>
<dbReference type="PRINTS" id="PR00420">
    <property type="entry name" value="RNGMNOXGNASE"/>
</dbReference>
<organism evidence="9 10">
    <name type="scientific">Nereida ignava</name>
    <dbReference type="NCBI Taxonomy" id="282199"/>
    <lineage>
        <taxon>Bacteria</taxon>
        <taxon>Pseudomonadati</taxon>
        <taxon>Pseudomonadota</taxon>
        <taxon>Alphaproteobacteria</taxon>
        <taxon>Rhodobacterales</taxon>
        <taxon>Roseobacteraceae</taxon>
        <taxon>Nereida</taxon>
    </lineage>
</organism>
<evidence type="ECO:0000313" key="10">
    <source>
        <dbReference type="Proteomes" id="UP000048949"/>
    </source>
</evidence>
<dbReference type="STRING" id="282199.GCA_001049735_01357"/>
<dbReference type="UniPathway" id="UPA00232"/>
<dbReference type="GO" id="GO:0004497">
    <property type="term" value="F:monooxygenase activity"/>
    <property type="evidence" value="ECO:0007669"/>
    <property type="project" value="UniProtKB-KW"/>
</dbReference>
<keyword evidence="4" id="KW-0285">Flavoprotein</keyword>
<dbReference type="SUPFAM" id="SSF51905">
    <property type="entry name" value="FAD/NAD(P)-binding domain"/>
    <property type="match status" value="1"/>
</dbReference>
<keyword evidence="7" id="KW-0503">Monooxygenase</keyword>
<comment type="pathway">
    <text evidence="2">Cofactor biosynthesis; ubiquinone biosynthesis.</text>
</comment>
<evidence type="ECO:0000313" key="9">
    <source>
        <dbReference type="EMBL" id="CRK75314.1"/>
    </source>
</evidence>
<dbReference type="InterPro" id="IPR010971">
    <property type="entry name" value="UbiH/COQ6"/>
</dbReference>
<evidence type="ECO:0000256" key="3">
    <source>
        <dbReference type="ARBA" id="ARBA00005349"/>
    </source>
</evidence>
<keyword evidence="10" id="KW-1185">Reference proteome</keyword>
<evidence type="ECO:0000256" key="7">
    <source>
        <dbReference type="ARBA" id="ARBA00023033"/>
    </source>
</evidence>
<dbReference type="GO" id="GO:0110142">
    <property type="term" value="C:ubiquinone biosynthesis complex"/>
    <property type="evidence" value="ECO:0007669"/>
    <property type="project" value="UniProtKB-ARBA"/>
</dbReference>
<dbReference type="PANTHER" id="PTHR43876">
    <property type="entry name" value="UBIQUINONE BIOSYNTHESIS MONOOXYGENASE COQ6, MITOCHONDRIAL"/>
    <property type="match status" value="1"/>
</dbReference>
<dbReference type="FunFam" id="3.50.50.60:FF:000021">
    <property type="entry name" value="Ubiquinone biosynthesis monooxygenase COQ6"/>
    <property type="match status" value="1"/>
</dbReference>
<evidence type="ECO:0000256" key="1">
    <source>
        <dbReference type="ARBA" id="ARBA00001974"/>
    </source>
</evidence>
<accession>A0A0U1NKR5</accession>
<dbReference type="GO" id="GO:0016705">
    <property type="term" value="F:oxidoreductase activity, acting on paired donors, with incorporation or reduction of molecular oxygen"/>
    <property type="evidence" value="ECO:0007669"/>
    <property type="project" value="InterPro"/>
</dbReference>
<dbReference type="EMBL" id="CVQV01000005">
    <property type="protein sequence ID" value="CRK75314.1"/>
    <property type="molecule type" value="Genomic_DNA"/>
</dbReference>
<comment type="similarity">
    <text evidence="3">Belongs to the UbiH/COQ6 family.</text>
</comment>
<reference evidence="9 10" key="1">
    <citation type="submission" date="2015-04" db="EMBL/GenBank/DDBJ databases">
        <authorList>
            <person name="Syromyatnikov M.Y."/>
            <person name="Popov V.N."/>
        </authorList>
    </citation>
    <scope>NUCLEOTIDE SEQUENCE [LARGE SCALE GENOMIC DNA]</scope>
    <source>
        <strain evidence="9 10">CECT 5292</strain>
    </source>
</reference>
<dbReference type="Proteomes" id="UP000048949">
    <property type="component" value="Unassembled WGS sequence"/>
</dbReference>
<keyword evidence="5" id="KW-0274">FAD</keyword>
<evidence type="ECO:0000256" key="6">
    <source>
        <dbReference type="ARBA" id="ARBA00023002"/>
    </source>
</evidence>
<dbReference type="Pfam" id="PF01494">
    <property type="entry name" value="FAD_binding_3"/>
    <property type="match status" value="1"/>
</dbReference>
<dbReference type="PROSITE" id="PS01304">
    <property type="entry name" value="UBIH"/>
    <property type="match status" value="1"/>
</dbReference>
<dbReference type="InterPro" id="IPR051205">
    <property type="entry name" value="UbiH/COQ6_monooxygenase"/>
</dbReference>
<evidence type="ECO:0000256" key="4">
    <source>
        <dbReference type="ARBA" id="ARBA00022630"/>
    </source>
</evidence>
<dbReference type="EC" id="1.14.13.-" evidence="9"/>
<evidence type="ECO:0000256" key="5">
    <source>
        <dbReference type="ARBA" id="ARBA00022827"/>
    </source>
</evidence>
<protein>
    <submittedName>
        <fullName evidence="9">2-octaprenyl-6-methoxyphenol hydroxylase</fullName>
        <ecNumber evidence="9">1.14.13.-</ecNumber>
    </submittedName>
</protein>
<sequence length="407" mass="43255">MDKSTDLIIVGGSLNGCALALAAAGAGLSVTLIDAEDVATQTLSNFNGRSYAIALASQRLLNGIGLWDDLEDDAQPMLEIKVTDGRVGEGPSPFFMHFDHAEIEEGPMGFMVEDRHLRRAFLNAVQNAEIVHLPNARVVAQHTDAAGASVTLADGTMHTGRVLVGCDGRTSGTAMRAGIMRNGRDYGQTAMVCAIAHEKPHGGIAHQFFMPAGPLAILPLSGNRSSIVWSETHETATRVSKMSDNDFIEHLKPRFGDFLGNIELAGARYHYPLSLTLANALTSQRIALVGDAAHGVHPIAGQGLNAGLKDVASLVEVLALAKRRGEDIGSDLVLARYAQWRRFDVAALAASTDSFNALFSNDNGFLRGLRDVGMGIVNAVPALRRGFIREAAGLTGDLPKLMKGQSV</sequence>
<dbReference type="PANTHER" id="PTHR43876:SF7">
    <property type="entry name" value="UBIQUINONE BIOSYNTHESIS MONOOXYGENASE COQ6, MITOCHONDRIAL"/>
    <property type="match status" value="1"/>
</dbReference>